<dbReference type="SUPFAM" id="SSF52540">
    <property type="entry name" value="P-loop containing nucleoside triphosphate hydrolases"/>
    <property type="match status" value="1"/>
</dbReference>
<gene>
    <name evidence="6 8" type="primary">smc</name>
    <name evidence="8" type="ORF">LPAF129_05770</name>
</gene>
<dbReference type="EMBL" id="BQXH01000004">
    <property type="protein sequence ID" value="GKS80892.1"/>
    <property type="molecule type" value="Genomic_DNA"/>
</dbReference>
<evidence type="ECO:0000256" key="4">
    <source>
        <dbReference type="ARBA" id="ARBA00023054"/>
    </source>
</evidence>
<dbReference type="Proteomes" id="UP001055149">
    <property type="component" value="Unassembled WGS sequence"/>
</dbReference>
<keyword evidence="4 6" id="KW-0175">Coiled coil</keyword>
<evidence type="ECO:0000259" key="7">
    <source>
        <dbReference type="SMART" id="SM00968"/>
    </source>
</evidence>
<dbReference type="Pfam" id="PF02463">
    <property type="entry name" value="SMC_N"/>
    <property type="match status" value="1"/>
</dbReference>
<comment type="domain">
    <text evidence="6">Contains large globular domains required for ATP hydrolysis at each terminus and a third globular domain forming a flexible hinge near the middle of the molecule. These domains are separated by coiled-coil structures.</text>
</comment>
<dbReference type="Pfam" id="PF06470">
    <property type="entry name" value="SMC_hinge"/>
    <property type="match status" value="1"/>
</dbReference>
<feature type="coiled-coil region" evidence="6">
    <location>
        <begin position="304"/>
        <end position="366"/>
    </location>
</feature>
<sequence length="1181" mass="132423">MKLKALTLTGFKSFADKTKIEFTDGLTGIVGPNGSGKSNIIDALRWVLGEQSAKSLRGDKMADVIFGGSESRAALNRAEVSIEFDNSDQTLAGLPETVVICRRLYRSGESEFLINNKNVRLRDITDLFLDTGISRNSFSIISQGKVEAVFNSKPEERRSLIEEAAGISKYKKEKRQAQSELDQTTAHLARVADIITELNQQREPLEQQASLAKDYLAQKEQYDHYRLSELVLEIQRLKKEIEHENQELQQANRVVAKYDAGKQQQKRVTAKLSQESEQAEVQFNEVVQKMLELTRQQERMSGKKEMSQQERTFQAEKLADLQQQLADNENDLHESSAHFKQLKQQITAKQNQLDQVQQQLAKLANSQNSDPAQLAAEIEEIRQQILLQVQQRSALSSKIEYLKQSQQNSAQTDQKQDEQLQAQKAALEQSLQQQTAITTRLTAEQKKLTQLKEQVKSNADQLAASEQAYQEKKQQWYSASDIIHKAETQLETLNRVAANYGGYYQGAKNILQAKDQVKGIVGSVAELLELSPKYSQAVETVLGGQLQNIVTVNEQAAKAGIEYLNRQRLGRATFLPRTTVKPRHLAKHLVQKLTQVPGVLGLASDLVQMQADDQRVLNYLLGTTIIVSDLDVAVQAAKVGEHVARIVTLKGEVINTGGSMSGGTSKQKHLGLLEQKQQHEHLQADIAKMKEQLAAVELSGQQAAQQKKELQEAGQQLNAALFASKEKTEKAGQEAAEIAYVIKHQQAVVEEQTQADQQKILASQHLVQQIQEVEAELKQSDQLSQQLQKKLAEKQEATTAASVSQKKFETQTTALQQQAALETERLDVLQVQLKETENQQEQLTSLIDKQQTTITELTEKNRLHHTSDQDLQVRLAAVKQEIKTTDEAQTKLTQTKTTLKEKLRQENSQLQRLTELQEVARNEQQQKEVALSRMNTLLDRNLSDLSEQYGLTYEAAAQQKIETDPQHVAHQIKLLKMGLDDLGAVNLGAIDEFERINQRYNFLAQQQDDLLTAKDQLEKSMAEMDNEVKLRFKTMFDQVSASFAQVFPQIFEGGNAYLTLTDPSDLLETGIEITAQPPGKKAQQLSLLSGGERTLTAIALLFAILRVSPVPFAVLDEAEAALDDANVVRYSQYLRRLDQKTQFILITHRKGTMLQADVLYGVTMQDSGVSRMVSVSLEDVL</sequence>
<feature type="coiled-coil region" evidence="6">
    <location>
        <begin position="672"/>
        <end position="699"/>
    </location>
</feature>
<evidence type="ECO:0000256" key="1">
    <source>
        <dbReference type="ARBA" id="ARBA00022490"/>
    </source>
</evidence>
<evidence type="ECO:0000256" key="3">
    <source>
        <dbReference type="ARBA" id="ARBA00022840"/>
    </source>
</evidence>
<keyword evidence="9" id="KW-1185">Reference proteome</keyword>
<dbReference type="SUPFAM" id="SSF75553">
    <property type="entry name" value="Smc hinge domain"/>
    <property type="match status" value="1"/>
</dbReference>
<dbReference type="HAMAP" id="MF_01894">
    <property type="entry name" value="Smc_prok"/>
    <property type="match status" value="1"/>
</dbReference>
<comment type="similarity">
    <text evidence="6">Belongs to the SMC family.</text>
</comment>
<dbReference type="InterPro" id="IPR003395">
    <property type="entry name" value="RecF/RecN/SMC_N"/>
</dbReference>
<dbReference type="InterPro" id="IPR011890">
    <property type="entry name" value="SMC_prok"/>
</dbReference>
<evidence type="ECO:0000256" key="6">
    <source>
        <dbReference type="HAMAP-Rule" id="MF_01894"/>
    </source>
</evidence>
<feature type="coiled-coil region" evidence="6">
    <location>
        <begin position="896"/>
        <end position="933"/>
    </location>
</feature>
<proteinExistence type="inferred from homology"/>
<reference evidence="8" key="1">
    <citation type="journal article" date="2022" name="Int. J. Syst. Evol. Microbiol.">
        <title>A novel species of lactic acid bacteria, Ligilactobacillus pabuli sp. nov., isolated from alfalfa silage.</title>
        <authorList>
            <person name="Tohno M."/>
            <person name="Tanizawa Y."/>
            <person name="Sawada H."/>
            <person name="Sakamoto M."/>
            <person name="Ohkuma M."/>
            <person name="Kobayashi H."/>
        </authorList>
    </citation>
    <scope>NUCLEOTIDE SEQUENCE</scope>
    <source>
        <strain evidence="8">AF129</strain>
    </source>
</reference>
<feature type="domain" description="SMC hinge" evidence="7">
    <location>
        <begin position="518"/>
        <end position="637"/>
    </location>
</feature>
<dbReference type="Gene3D" id="1.20.1060.20">
    <property type="match status" value="1"/>
</dbReference>
<dbReference type="SMART" id="SM00968">
    <property type="entry name" value="SMC_hinge"/>
    <property type="match status" value="1"/>
</dbReference>
<keyword evidence="3 6" id="KW-0067">ATP-binding</keyword>
<dbReference type="InterPro" id="IPR010935">
    <property type="entry name" value="SMC_hinge"/>
</dbReference>
<name>A0ABQ5JFU1_9LACO</name>
<comment type="subunit">
    <text evidence="6">Homodimer.</text>
</comment>
<dbReference type="PIRSF" id="PIRSF005719">
    <property type="entry name" value="SMC"/>
    <property type="match status" value="1"/>
</dbReference>
<organism evidence="8 9">
    <name type="scientific">Ligilactobacillus pabuli</name>
    <dbReference type="NCBI Taxonomy" id="2886039"/>
    <lineage>
        <taxon>Bacteria</taxon>
        <taxon>Bacillati</taxon>
        <taxon>Bacillota</taxon>
        <taxon>Bacilli</taxon>
        <taxon>Lactobacillales</taxon>
        <taxon>Lactobacillaceae</taxon>
        <taxon>Ligilactobacillus</taxon>
    </lineage>
</organism>
<dbReference type="PANTHER" id="PTHR43977">
    <property type="entry name" value="STRUCTURAL MAINTENANCE OF CHROMOSOMES PROTEIN 3"/>
    <property type="match status" value="1"/>
</dbReference>
<dbReference type="Gene3D" id="3.40.50.300">
    <property type="entry name" value="P-loop containing nucleotide triphosphate hydrolases"/>
    <property type="match status" value="2"/>
</dbReference>
<feature type="binding site" evidence="6">
    <location>
        <begin position="32"/>
        <end position="39"/>
    </location>
    <ligand>
        <name>ATP</name>
        <dbReference type="ChEBI" id="CHEBI:30616"/>
    </ligand>
</feature>
<dbReference type="RefSeq" id="WP_244054667.1">
    <property type="nucleotide sequence ID" value="NZ_BQXH01000004.1"/>
</dbReference>
<evidence type="ECO:0000313" key="8">
    <source>
        <dbReference type="EMBL" id="GKS80892.1"/>
    </source>
</evidence>
<evidence type="ECO:0000256" key="5">
    <source>
        <dbReference type="ARBA" id="ARBA00023125"/>
    </source>
</evidence>
<feature type="coiled-coil region" evidence="6">
    <location>
        <begin position="763"/>
        <end position="860"/>
    </location>
</feature>
<keyword evidence="1 6" id="KW-0963">Cytoplasm</keyword>
<dbReference type="InterPro" id="IPR027417">
    <property type="entry name" value="P-loop_NTPase"/>
</dbReference>
<feature type="coiled-coil region" evidence="6">
    <location>
        <begin position="417"/>
        <end position="472"/>
    </location>
</feature>
<dbReference type="InterPro" id="IPR036277">
    <property type="entry name" value="SMC_hinge_sf"/>
</dbReference>
<evidence type="ECO:0000256" key="2">
    <source>
        <dbReference type="ARBA" id="ARBA00022741"/>
    </source>
</evidence>
<comment type="function">
    <text evidence="6">Required for chromosome condensation and partitioning.</text>
</comment>
<evidence type="ECO:0000313" key="9">
    <source>
        <dbReference type="Proteomes" id="UP001055149"/>
    </source>
</evidence>
<accession>A0ABQ5JFU1</accession>
<dbReference type="NCBIfam" id="TIGR02168">
    <property type="entry name" value="SMC_prok_B"/>
    <property type="match status" value="1"/>
</dbReference>
<comment type="subcellular location">
    <subcellularLocation>
        <location evidence="6">Cytoplasm</location>
    </subcellularLocation>
</comment>
<protein>
    <recommendedName>
        <fullName evidence="6">Chromosome partition protein Smc</fullName>
    </recommendedName>
</protein>
<dbReference type="CDD" id="cd03278">
    <property type="entry name" value="ABC_SMC_barmotin"/>
    <property type="match status" value="2"/>
</dbReference>
<keyword evidence="5 6" id="KW-0238">DNA-binding</keyword>
<comment type="caution">
    <text evidence="8">The sequence shown here is derived from an EMBL/GenBank/DDBJ whole genome shotgun (WGS) entry which is preliminary data.</text>
</comment>
<dbReference type="Gene3D" id="3.30.70.1620">
    <property type="match status" value="1"/>
</dbReference>
<keyword evidence="2 6" id="KW-0547">Nucleotide-binding</keyword>
<feature type="coiled-coil region" evidence="6">
    <location>
        <begin position="227"/>
        <end position="254"/>
    </location>
</feature>
<dbReference type="InterPro" id="IPR024704">
    <property type="entry name" value="SMC"/>
</dbReference>